<dbReference type="PANTHER" id="PTHR32387:SF3">
    <property type="entry name" value="ATP_DNA BINDING PROTEIN"/>
    <property type="match status" value="1"/>
</dbReference>
<feature type="region of interest" description="Disordered" evidence="1">
    <location>
        <begin position="709"/>
        <end position="731"/>
    </location>
</feature>
<dbReference type="EMBL" id="HBIU01040725">
    <property type="protein sequence ID" value="CAE0639717.1"/>
    <property type="molecule type" value="Transcribed_RNA"/>
</dbReference>
<gene>
    <name evidence="3" type="ORF">HAKA00212_LOCUS18532</name>
</gene>
<dbReference type="InterPro" id="IPR052957">
    <property type="entry name" value="Auxin_embryo_med"/>
</dbReference>
<dbReference type="Pfam" id="PF13020">
    <property type="entry name" value="NOV_C"/>
    <property type="match status" value="1"/>
</dbReference>
<protein>
    <recommendedName>
        <fullName evidence="2">Protein NO VEIN C-terminal domain-containing protein</fullName>
    </recommendedName>
</protein>
<name>A0A7S3Y349_HETAK</name>
<dbReference type="PANTHER" id="PTHR32387">
    <property type="entry name" value="WU:FJ29H11"/>
    <property type="match status" value="1"/>
</dbReference>
<reference evidence="3" key="1">
    <citation type="submission" date="2021-01" db="EMBL/GenBank/DDBJ databases">
        <authorList>
            <person name="Corre E."/>
            <person name="Pelletier E."/>
            <person name="Niang G."/>
            <person name="Scheremetjew M."/>
            <person name="Finn R."/>
            <person name="Kale V."/>
            <person name="Holt S."/>
            <person name="Cochrane G."/>
            <person name="Meng A."/>
            <person name="Brown T."/>
            <person name="Cohen L."/>
        </authorList>
    </citation>
    <scope>NUCLEOTIDE SEQUENCE</scope>
    <source>
        <strain evidence="3">CCMP3107</strain>
    </source>
</reference>
<dbReference type="AlphaFoldDB" id="A0A7S3Y349"/>
<dbReference type="InterPro" id="IPR024975">
    <property type="entry name" value="NOV_C"/>
</dbReference>
<proteinExistence type="predicted"/>
<evidence type="ECO:0000313" key="3">
    <source>
        <dbReference type="EMBL" id="CAE0639717.1"/>
    </source>
</evidence>
<evidence type="ECO:0000256" key="1">
    <source>
        <dbReference type="SAM" id="MobiDB-lite"/>
    </source>
</evidence>
<evidence type="ECO:0000259" key="2">
    <source>
        <dbReference type="Pfam" id="PF13020"/>
    </source>
</evidence>
<feature type="domain" description="Protein NO VEIN C-terminal" evidence="2">
    <location>
        <begin position="940"/>
        <end position="1019"/>
    </location>
</feature>
<sequence>MKRWYQTTSQIKDYRSILGSKSSTLMIENYHSFELDCILNALENAGLSFAEKSKYLERLWTMIVSQWDRTFENCMQSTVTQLAGEKKCAHLESSVLFTLKNSSFFLGTDKHYHCSGKLLVPSEDLTSLLGDLCSFSAWQIPEHIANHIGMQSRATPALLIEKFRVWSTSASFSTSLAQMGKIYTFLLGKARDDRVLLNTLLCDTKLIFSPLQLDLQVSPKTQARKIRGTFHRPVDCTMDDPCGVFDLIHLHAPALLTKARELRPISKWYSSVMSKQDLALLESGGVQQGPSLRTYVSLMEEAAASLDGRAGAKIILGIFAQWGSNPVVWDMLLDRRGHSKHLTDAETKAMFISQVKRSLQGKRVFPTAAFGKYGFLSEVDADAALLFIDDTKEGRLPTSTGPREIPEAVLLRTAAVEGNARRGIRGDARHGSAASMQPGGALFVASLLRELGLVPLSTNCKEYWTKEGETQLPCPVQPTERSAGLCAALQIIQSWATKSLPTPQCEELKSIIQNMKLAFPAEVVTSHQIQDPEGNVIFMEHLPSTPCFYDTSHNVCAVAAATAAHIAGHTQHASSFNTKEHHSYSLFIIELSRQLPKLLSCSKDNQHMAEQLLMKGMGCVEKIVTSFCTPPAELHGRVGSFLQSEGYPALFSSSAMPNSSGEDNNEESNIWVWYAPSTESKNVAAGKMQRNQQPEPQYHQFAEEVSISANSTKQTGRTEQKQLNDASSGDAEKALHRTMKVLDREAHQRQQRKRVRSQVDGIVQQRDKEMKPYGLLKTDSGGDEGMQLLKRSCVARIRGTQALGDEPVGSQTAPHAITHNEGFNGLSTGTTMQSKVHSVQNTSKNDQHQSAVVAQESTKSGSPGLRVDGGGPFTNPHKGAVMHFEDHGGAPRHKNAGPPLIFEETFFGMSALNAFRLPSPPKLNPTMDEQTNMNAIGRWGEQFVYDHLKRQGRQQSKVTWVNETGESGKPFDLIVVASCSNGIGAGNTTTTKYCEVKTTIVKSKNYFDLTLNELDFSRKISSRTNKETIQHHGSAAHSSREVYVIYRVVASHDFLQARLLTIEDPARYYGTNQALRITFWH</sequence>
<accession>A0A7S3Y349</accession>
<organism evidence="3">
    <name type="scientific">Heterosigma akashiwo</name>
    <name type="common">Chromophytic alga</name>
    <name type="synonym">Heterosigma carterae</name>
    <dbReference type="NCBI Taxonomy" id="2829"/>
    <lineage>
        <taxon>Eukaryota</taxon>
        <taxon>Sar</taxon>
        <taxon>Stramenopiles</taxon>
        <taxon>Ochrophyta</taxon>
        <taxon>Raphidophyceae</taxon>
        <taxon>Chattonellales</taxon>
        <taxon>Chattonellaceae</taxon>
        <taxon>Heterosigma</taxon>
    </lineage>
</organism>